<gene>
    <name evidence="1" type="ORF">RFULGI_LOCUS11405</name>
</gene>
<keyword evidence="2" id="KW-1185">Reference proteome</keyword>
<accession>A0A9N9I4M6</accession>
<comment type="caution">
    <text evidence="1">The sequence shown here is derived from an EMBL/GenBank/DDBJ whole genome shotgun (WGS) entry which is preliminary data.</text>
</comment>
<dbReference type="Proteomes" id="UP000789396">
    <property type="component" value="Unassembled WGS sequence"/>
</dbReference>
<sequence>MIEIEDNTFEVDTLSQEEESIEEMVETEKYTERLAMNNCGNVKNAVPRIYRKLEPI</sequence>
<evidence type="ECO:0000313" key="1">
    <source>
        <dbReference type="EMBL" id="CAG8720184.1"/>
    </source>
</evidence>
<name>A0A9N9I4M6_9GLOM</name>
<dbReference type="AlphaFoldDB" id="A0A9N9I4M6"/>
<dbReference type="EMBL" id="CAJVPZ010024765">
    <property type="protein sequence ID" value="CAG8720184.1"/>
    <property type="molecule type" value="Genomic_DNA"/>
</dbReference>
<reference evidence="1" key="1">
    <citation type="submission" date="2021-06" db="EMBL/GenBank/DDBJ databases">
        <authorList>
            <person name="Kallberg Y."/>
            <person name="Tangrot J."/>
            <person name="Rosling A."/>
        </authorList>
    </citation>
    <scope>NUCLEOTIDE SEQUENCE</scope>
    <source>
        <strain evidence="1">IN212</strain>
    </source>
</reference>
<feature type="non-terminal residue" evidence="1">
    <location>
        <position position="56"/>
    </location>
</feature>
<proteinExistence type="predicted"/>
<protein>
    <submittedName>
        <fullName evidence="1">20176_t:CDS:1</fullName>
    </submittedName>
</protein>
<organism evidence="1 2">
    <name type="scientific">Racocetra fulgida</name>
    <dbReference type="NCBI Taxonomy" id="60492"/>
    <lineage>
        <taxon>Eukaryota</taxon>
        <taxon>Fungi</taxon>
        <taxon>Fungi incertae sedis</taxon>
        <taxon>Mucoromycota</taxon>
        <taxon>Glomeromycotina</taxon>
        <taxon>Glomeromycetes</taxon>
        <taxon>Diversisporales</taxon>
        <taxon>Gigasporaceae</taxon>
        <taxon>Racocetra</taxon>
    </lineage>
</organism>
<evidence type="ECO:0000313" key="2">
    <source>
        <dbReference type="Proteomes" id="UP000789396"/>
    </source>
</evidence>